<sequence length="208" mass="23628">MNELNLLTAIVTAGIPGFLMYVVLNRLNVLSFEINSAQLDKQVSLVFLSVVNVVMSLWIYQLYVGPIQELNTLINVSVLFGISIISTIILIVLVMLLMKFGTWLLTLVANKLNIITQDNRSTWTAALSRRPKKDEALYAILFDFDNKMIASGFVGSFSNPRNEYSLNFYGESGEYSIYEARNMYAQDKRNEQLIDYDKQVKLFLIVTA</sequence>
<gene>
    <name evidence="2" type="ORF">FC07_GL002730</name>
</gene>
<dbReference type="Proteomes" id="UP000051461">
    <property type="component" value="Unassembled WGS sequence"/>
</dbReference>
<accession>A0A0R1H388</accession>
<dbReference type="PATRIC" id="fig|1423726.3.peg.2840"/>
<keyword evidence="1" id="KW-1133">Transmembrane helix</keyword>
<keyword evidence="1" id="KW-0472">Membrane</keyword>
<evidence type="ECO:0000256" key="1">
    <source>
        <dbReference type="SAM" id="Phobius"/>
    </source>
</evidence>
<feature type="transmembrane region" description="Helical" evidence="1">
    <location>
        <begin position="45"/>
        <end position="64"/>
    </location>
</feature>
<keyword evidence="1" id="KW-0812">Transmembrane</keyword>
<feature type="transmembrane region" description="Helical" evidence="1">
    <location>
        <begin position="6"/>
        <end position="24"/>
    </location>
</feature>
<evidence type="ECO:0000313" key="2">
    <source>
        <dbReference type="EMBL" id="KRK39011.1"/>
    </source>
</evidence>
<feature type="transmembrane region" description="Helical" evidence="1">
    <location>
        <begin position="76"/>
        <end position="97"/>
    </location>
</feature>
<organism evidence="2 3">
    <name type="scientific">Loigolactobacillus bifermentans DSM 20003</name>
    <dbReference type="NCBI Taxonomy" id="1423726"/>
    <lineage>
        <taxon>Bacteria</taxon>
        <taxon>Bacillati</taxon>
        <taxon>Bacillota</taxon>
        <taxon>Bacilli</taxon>
        <taxon>Lactobacillales</taxon>
        <taxon>Lactobacillaceae</taxon>
        <taxon>Loigolactobacillus</taxon>
    </lineage>
</organism>
<keyword evidence="3" id="KW-1185">Reference proteome</keyword>
<protein>
    <submittedName>
        <fullName evidence="2">Uncharacterized protein</fullName>
    </submittedName>
</protein>
<comment type="caution">
    <text evidence="2">The sequence shown here is derived from an EMBL/GenBank/DDBJ whole genome shotgun (WGS) entry which is preliminary data.</text>
</comment>
<dbReference type="EMBL" id="AZDA01000046">
    <property type="protein sequence ID" value="KRK39011.1"/>
    <property type="molecule type" value="Genomic_DNA"/>
</dbReference>
<reference evidence="2 3" key="1">
    <citation type="journal article" date="2015" name="Genome Announc.">
        <title>Expanding the biotechnology potential of lactobacilli through comparative genomics of 213 strains and associated genera.</title>
        <authorList>
            <person name="Sun Z."/>
            <person name="Harris H.M."/>
            <person name="McCann A."/>
            <person name="Guo C."/>
            <person name="Argimon S."/>
            <person name="Zhang W."/>
            <person name="Yang X."/>
            <person name="Jeffery I.B."/>
            <person name="Cooney J.C."/>
            <person name="Kagawa T.F."/>
            <person name="Liu W."/>
            <person name="Song Y."/>
            <person name="Salvetti E."/>
            <person name="Wrobel A."/>
            <person name="Rasinkangas P."/>
            <person name="Parkhill J."/>
            <person name="Rea M.C."/>
            <person name="O'Sullivan O."/>
            <person name="Ritari J."/>
            <person name="Douillard F.P."/>
            <person name="Paul Ross R."/>
            <person name="Yang R."/>
            <person name="Briner A.E."/>
            <person name="Felis G.E."/>
            <person name="de Vos W.M."/>
            <person name="Barrangou R."/>
            <person name="Klaenhammer T.R."/>
            <person name="Caufield P.W."/>
            <person name="Cui Y."/>
            <person name="Zhang H."/>
            <person name="O'Toole P.W."/>
        </authorList>
    </citation>
    <scope>NUCLEOTIDE SEQUENCE [LARGE SCALE GENOMIC DNA]</scope>
    <source>
        <strain evidence="2 3">DSM 20003</strain>
    </source>
</reference>
<name>A0A0R1H388_9LACO</name>
<dbReference type="AlphaFoldDB" id="A0A0R1H388"/>
<proteinExistence type="predicted"/>
<evidence type="ECO:0000313" key="3">
    <source>
        <dbReference type="Proteomes" id="UP000051461"/>
    </source>
</evidence>